<comment type="caution">
    <text evidence="1">The sequence shown here is derived from an EMBL/GenBank/DDBJ whole genome shotgun (WGS) entry which is preliminary data.</text>
</comment>
<accession>A0AAN8C0J3</accession>
<keyword evidence="2" id="KW-1185">Reference proteome</keyword>
<evidence type="ECO:0000313" key="2">
    <source>
        <dbReference type="Proteomes" id="UP001335648"/>
    </source>
</evidence>
<gene>
    <name evidence="1" type="ORF">CesoFtcFv8_011505</name>
</gene>
<name>A0AAN8C0J3_9TELE</name>
<dbReference type="AlphaFoldDB" id="A0AAN8C0J3"/>
<evidence type="ECO:0000313" key="1">
    <source>
        <dbReference type="EMBL" id="KAK5894857.1"/>
    </source>
</evidence>
<protein>
    <submittedName>
        <fullName evidence="1">Uncharacterized protein</fullName>
    </submittedName>
</protein>
<organism evidence="1 2">
    <name type="scientific">Champsocephalus esox</name>
    <name type="common">pike icefish</name>
    <dbReference type="NCBI Taxonomy" id="159716"/>
    <lineage>
        <taxon>Eukaryota</taxon>
        <taxon>Metazoa</taxon>
        <taxon>Chordata</taxon>
        <taxon>Craniata</taxon>
        <taxon>Vertebrata</taxon>
        <taxon>Euteleostomi</taxon>
        <taxon>Actinopterygii</taxon>
        <taxon>Neopterygii</taxon>
        <taxon>Teleostei</taxon>
        <taxon>Neoteleostei</taxon>
        <taxon>Acanthomorphata</taxon>
        <taxon>Eupercaria</taxon>
        <taxon>Perciformes</taxon>
        <taxon>Notothenioidei</taxon>
        <taxon>Channichthyidae</taxon>
        <taxon>Champsocephalus</taxon>
    </lineage>
</organism>
<proteinExistence type="predicted"/>
<dbReference type="Proteomes" id="UP001335648">
    <property type="component" value="Unassembled WGS sequence"/>
</dbReference>
<dbReference type="EMBL" id="JAULUE010002054">
    <property type="protein sequence ID" value="KAK5894857.1"/>
    <property type="molecule type" value="Genomic_DNA"/>
</dbReference>
<sequence>MRSGTTPDLIVEKRHHCVQTLEGPITQQIETQRGRDVTSPPALRSMQWKMLTSSAWVFKIVTRGYRLQFAVTPPRFSGILHSQARGESAHILEREILSLLEKRAISIVPAEQSQGGFYSKYFLVPKRGGDGIRFEGSEQISKKI</sequence>
<reference evidence="1 2" key="1">
    <citation type="journal article" date="2023" name="Mol. Biol. Evol.">
        <title>Genomics of Secondarily Temperate Adaptation in the Only Non-Antarctic Icefish.</title>
        <authorList>
            <person name="Rivera-Colon A.G."/>
            <person name="Rayamajhi N."/>
            <person name="Minhas B.F."/>
            <person name="Madrigal G."/>
            <person name="Bilyk K.T."/>
            <person name="Yoon V."/>
            <person name="Hune M."/>
            <person name="Gregory S."/>
            <person name="Cheng C.H.C."/>
            <person name="Catchen J.M."/>
        </authorList>
    </citation>
    <scope>NUCLEOTIDE SEQUENCE [LARGE SCALE GENOMIC DNA]</scope>
    <source>
        <strain evidence="1">JC2023a</strain>
    </source>
</reference>